<accession>A0A8S5P0U1</accession>
<reference evidence="1" key="1">
    <citation type="journal article" date="2021" name="Proc. Natl. Acad. Sci. U.S.A.">
        <title>A Catalog of Tens of Thousands of Viruses from Human Metagenomes Reveals Hidden Associations with Chronic Diseases.</title>
        <authorList>
            <person name="Tisza M.J."/>
            <person name="Buck C.B."/>
        </authorList>
    </citation>
    <scope>NUCLEOTIDE SEQUENCE</scope>
    <source>
        <strain evidence="1">Ct8Uw4</strain>
    </source>
</reference>
<evidence type="ECO:0000313" key="1">
    <source>
        <dbReference type="EMBL" id="DAE00695.1"/>
    </source>
</evidence>
<proteinExistence type="predicted"/>
<dbReference type="EMBL" id="BK015307">
    <property type="protein sequence ID" value="DAE00695.1"/>
    <property type="molecule type" value="Genomic_DNA"/>
</dbReference>
<protein>
    <submittedName>
        <fullName evidence="1">Uncharacterized protein</fullName>
    </submittedName>
</protein>
<name>A0A8S5P0U1_9CAUD</name>
<organism evidence="1">
    <name type="scientific">Myoviridae sp. ct8Uw4</name>
    <dbReference type="NCBI Taxonomy" id="2825040"/>
    <lineage>
        <taxon>Viruses</taxon>
        <taxon>Duplodnaviria</taxon>
        <taxon>Heunggongvirae</taxon>
        <taxon>Uroviricota</taxon>
        <taxon>Caudoviricetes</taxon>
    </lineage>
</organism>
<sequence length="113" mass="12633">MTTYRDLVQRALSVCHANLEMGLAHAREQEPFILRVSALLDGLGLEYTVRMTRGFDVVFNVEYPDDDLNGTEERVRHALTAEFDAEADGGGLVVSHRREAGIQCRVIFGDIPQ</sequence>